<evidence type="ECO:0000256" key="6">
    <source>
        <dbReference type="ARBA" id="ARBA00023015"/>
    </source>
</evidence>
<feature type="domain" description="C2H2-type" evidence="12">
    <location>
        <begin position="438"/>
        <end position="465"/>
    </location>
</feature>
<dbReference type="PANTHER" id="PTHR14196:SF12">
    <property type="entry name" value="ZINC FINGER PROTEIN 208-LIKE"/>
    <property type="match status" value="1"/>
</dbReference>
<dbReference type="PROSITE" id="PS00028">
    <property type="entry name" value="ZINC_FINGER_C2H2_1"/>
    <property type="match status" value="7"/>
</dbReference>
<feature type="region of interest" description="Disordered" evidence="11">
    <location>
        <begin position="563"/>
        <end position="585"/>
    </location>
</feature>
<feature type="domain" description="C2H2-type" evidence="12">
    <location>
        <begin position="326"/>
        <end position="353"/>
    </location>
</feature>
<feature type="region of interest" description="Disordered" evidence="11">
    <location>
        <begin position="129"/>
        <end position="150"/>
    </location>
</feature>
<proteinExistence type="predicted"/>
<reference evidence="13" key="2">
    <citation type="submission" date="2025-09" db="UniProtKB">
        <authorList>
            <consortium name="Ensembl"/>
        </authorList>
    </citation>
    <scope>IDENTIFICATION</scope>
</reference>
<evidence type="ECO:0000313" key="13">
    <source>
        <dbReference type="Ensembl" id="ENSAOWP00000011620.1"/>
    </source>
</evidence>
<feature type="domain" description="C2H2-type" evidence="12">
    <location>
        <begin position="466"/>
        <end position="484"/>
    </location>
</feature>
<feature type="domain" description="C2H2-type" evidence="12">
    <location>
        <begin position="382"/>
        <end position="409"/>
    </location>
</feature>
<dbReference type="FunFam" id="3.30.160.60:FF:000502">
    <property type="entry name" value="Zinc finger protein 710"/>
    <property type="match status" value="1"/>
</dbReference>
<dbReference type="GO" id="GO:0005634">
    <property type="term" value="C:nucleus"/>
    <property type="evidence" value="ECO:0007669"/>
    <property type="project" value="UniProtKB-SubCell"/>
</dbReference>
<feature type="region of interest" description="Disordered" evidence="11">
    <location>
        <begin position="45"/>
        <end position="100"/>
    </location>
</feature>
<dbReference type="Gene3D" id="3.30.160.60">
    <property type="entry name" value="Classic Zinc Finger"/>
    <property type="match status" value="8"/>
</dbReference>
<dbReference type="Ensembl" id="ENSAOWT00000013226.1">
    <property type="protein sequence ID" value="ENSAOWP00000011620.1"/>
    <property type="gene ID" value="ENSAOWG00000007988.1"/>
</dbReference>
<evidence type="ECO:0000256" key="4">
    <source>
        <dbReference type="ARBA" id="ARBA00022771"/>
    </source>
</evidence>
<evidence type="ECO:0000313" key="14">
    <source>
        <dbReference type="Proteomes" id="UP000694424"/>
    </source>
</evidence>
<evidence type="ECO:0000259" key="12">
    <source>
        <dbReference type="PROSITE" id="PS50157"/>
    </source>
</evidence>
<dbReference type="AlphaFoldDB" id="A0A8B9PHC3"/>
<dbReference type="FunFam" id="3.30.160.60:FF:000649">
    <property type="entry name" value="Zinc finger protein 710"/>
    <property type="match status" value="1"/>
</dbReference>
<dbReference type="InterPro" id="IPR013087">
    <property type="entry name" value="Znf_C2H2_type"/>
</dbReference>
<protein>
    <submittedName>
        <fullName evidence="13">Zinc finger protein 710</fullName>
    </submittedName>
</protein>
<dbReference type="GO" id="GO:0008270">
    <property type="term" value="F:zinc ion binding"/>
    <property type="evidence" value="ECO:0007669"/>
    <property type="project" value="UniProtKB-KW"/>
</dbReference>
<keyword evidence="3" id="KW-0677">Repeat</keyword>
<evidence type="ECO:0000256" key="8">
    <source>
        <dbReference type="ARBA" id="ARBA00023163"/>
    </source>
</evidence>
<reference evidence="13" key="1">
    <citation type="submission" date="2025-08" db="UniProtKB">
        <authorList>
            <consortium name="Ensembl"/>
        </authorList>
    </citation>
    <scope>IDENTIFICATION</scope>
</reference>
<dbReference type="FunFam" id="3.30.160.60:FF:000191">
    <property type="entry name" value="zinc finger protein 366"/>
    <property type="match status" value="1"/>
</dbReference>
<evidence type="ECO:0000256" key="5">
    <source>
        <dbReference type="ARBA" id="ARBA00022833"/>
    </source>
</evidence>
<keyword evidence="9" id="KW-0539">Nucleus</keyword>
<evidence type="ECO:0000256" key="1">
    <source>
        <dbReference type="ARBA" id="ARBA00004123"/>
    </source>
</evidence>
<comment type="subcellular location">
    <subcellularLocation>
        <location evidence="1">Nucleus</location>
    </subcellularLocation>
</comment>
<keyword evidence="2" id="KW-0479">Metal-binding</keyword>
<evidence type="ECO:0000256" key="9">
    <source>
        <dbReference type="ARBA" id="ARBA00023242"/>
    </source>
</evidence>
<keyword evidence="8" id="KW-0804">Transcription</keyword>
<sequence>MDRFTECGTQTDAVVVLSLAQAAVLGLVSENELFGATISPGGFFPGLGSELPDTATVEPEEPESDYRLEHEGQAQGETQEEEALEAESSFEKHARRRKRPPVRLVPKVKHEKAEVEEEEVVYEVSIPGEDKEELQRSHPPAFEDSSHEKTVQSSAMKMIDLSAFSRKPRRLRHLRRHVRQELELGSYEHRFRDPVQAGIAEASLGGAPEGTGAEALRTECAFEANAPSLSDAEAPVPESPEQVKNEQGFVWQDPGEFDADAAGANSERNKKAQLDRLDINVQIDDSYLVEAGDRQKRWQCRMCEKSYTSKYNLVTHILGHNGIKPHSCPHCNKLFKQPSHLQTHLLTHQGTRPHKCEVCNKAFTQTSHLKRHMLLHTDIKPYSCQFCGRGFAYPSELKAHEVKHENGRCHVCVECGLDFSTLTQLKRHLSTHQGPTLYQCLECNKSFHYRSQLQNHMLKHQNVRPFVCTECGMEFSQIHHLKQHSLTHKVCGKSFNRMYNLLGHMHLHAGSKPFKCPYCSSKFNLKGNLSRHMKVKHGVMDISLDSQDPMMDLAGTDHTELDSQQEMEDYEEENSYDYGGVGNPPDENALTEQAMKEMAYYNML</sequence>
<keyword evidence="6" id="KW-0805">Transcription regulation</keyword>
<dbReference type="PROSITE" id="PS50157">
    <property type="entry name" value="ZINC_FINGER_C2H2_2"/>
    <property type="match status" value="9"/>
</dbReference>
<keyword evidence="7" id="KW-0238">DNA-binding</keyword>
<dbReference type="InterPro" id="IPR036236">
    <property type="entry name" value="Znf_C2H2_sf"/>
</dbReference>
<evidence type="ECO:0000256" key="3">
    <source>
        <dbReference type="ARBA" id="ARBA00022737"/>
    </source>
</evidence>
<feature type="compositionally biased region" description="Acidic residues" evidence="11">
    <location>
        <begin position="563"/>
        <end position="575"/>
    </location>
</feature>
<evidence type="ECO:0000256" key="10">
    <source>
        <dbReference type="PROSITE-ProRule" id="PRU00042"/>
    </source>
</evidence>
<dbReference type="Pfam" id="PF00096">
    <property type="entry name" value="zf-C2H2"/>
    <property type="match status" value="8"/>
</dbReference>
<organism evidence="13 14">
    <name type="scientific">Apteryx owenii</name>
    <name type="common">Little spotted kiwi</name>
    <dbReference type="NCBI Taxonomy" id="8824"/>
    <lineage>
        <taxon>Eukaryota</taxon>
        <taxon>Metazoa</taxon>
        <taxon>Chordata</taxon>
        <taxon>Craniata</taxon>
        <taxon>Vertebrata</taxon>
        <taxon>Euteleostomi</taxon>
        <taxon>Archelosauria</taxon>
        <taxon>Archosauria</taxon>
        <taxon>Dinosauria</taxon>
        <taxon>Saurischia</taxon>
        <taxon>Theropoda</taxon>
        <taxon>Coelurosauria</taxon>
        <taxon>Aves</taxon>
        <taxon>Palaeognathae</taxon>
        <taxon>Apterygiformes</taxon>
        <taxon>Apterygidae</taxon>
        <taxon>Apteryx</taxon>
    </lineage>
</organism>
<evidence type="ECO:0000256" key="7">
    <source>
        <dbReference type="ARBA" id="ARBA00023125"/>
    </source>
</evidence>
<dbReference type="FunFam" id="3.30.160.60:FF:000186">
    <property type="entry name" value="Zinc finger protein 366"/>
    <property type="match status" value="1"/>
</dbReference>
<dbReference type="FunFam" id="3.30.160.60:FF:001180">
    <property type="entry name" value="Zinc finger protein 366"/>
    <property type="match status" value="1"/>
</dbReference>
<feature type="domain" description="C2H2-type" evidence="12">
    <location>
        <begin position="298"/>
        <end position="325"/>
    </location>
</feature>
<feature type="domain" description="C2H2-type" evidence="12">
    <location>
        <begin position="354"/>
        <end position="381"/>
    </location>
</feature>
<dbReference type="FunFam" id="3.30.160.60:FF:000182">
    <property type="entry name" value="zinc finger protein 366"/>
    <property type="match status" value="1"/>
</dbReference>
<keyword evidence="4 10" id="KW-0863">Zinc-finger</keyword>
<feature type="domain" description="C2H2-type" evidence="12">
    <location>
        <begin position="410"/>
        <end position="437"/>
    </location>
</feature>
<dbReference type="FunFam" id="3.30.160.60:FF:000203">
    <property type="entry name" value="Zinc finger protein 366"/>
    <property type="match status" value="1"/>
</dbReference>
<dbReference type="GO" id="GO:0000977">
    <property type="term" value="F:RNA polymerase II transcription regulatory region sequence-specific DNA binding"/>
    <property type="evidence" value="ECO:0007669"/>
    <property type="project" value="TreeGrafter"/>
</dbReference>
<dbReference type="InterPro" id="IPR050717">
    <property type="entry name" value="C2H2-ZF_Transcription_Reg"/>
</dbReference>
<keyword evidence="14" id="KW-1185">Reference proteome</keyword>
<evidence type="ECO:0000256" key="11">
    <source>
        <dbReference type="SAM" id="MobiDB-lite"/>
    </source>
</evidence>
<dbReference type="FunFam" id="3.30.160.60:FF:000684">
    <property type="entry name" value="Zinc finger protein 710"/>
    <property type="match status" value="1"/>
</dbReference>
<name>A0A8B9PHC3_APTOW</name>
<feature type="domain" description="C2H2-type" evidence="12">
    <location>
        <begin position="486"/>
        <end position="513"/>
    </location>
</feature>
<feature type="domain" description="C2H2-type" evidence="12">
    <location>
        <begin position="514"/>
        <end position="537"/>
    </location>
</feature>
<dbReference type="SUPFAM" id="SSF57667">
    <property type="entry name" value="beta-beta-alpha zinc fingers"/>
    <property type="match status" value="5"/>
</dbReference>
<accession>A0A8B9PHC3</accession>
<dbReference type="SMART" id="SM00355">
    <property type="entry name" value="ZnF_C2H2"/>
    <property type="match status" value="9"/>
</dbReference>
<evidence type="ECO:0000256" key="2">
    <source>
        <dbReference type="ARBA" id="ARBA00022723"/>
    </source>
</evidence>
<dbReference type="GO" id="GO:0000981">
    <property type="term" value="F:DNA-binding transcription factor activity, RNA polymerase II-specific"/>
    <property type="evidence" value="ECO:0007669"/>
    <property type="project" value="TreeGrafter"/>
</dbReference>
<dbReference type="Proteomes" id="UP000694424">
    <property type="component" value="Unplaced"/>
</dbReference>
<dbReference type="PANTHER" id="PTHR14196">
    <property type="entry name" value="ODD-SKIPPED - RELATED"/>
    <property type="match status" value="1"/>
</dbReference>
<keyword evidence="5" id="KW-0862">Zinc</keyword>